<dbReference type="GO" id="GO:0005769">
    <property type="term" value="C:early endosome"/>
    <property type="evidence" value="ECO:0007669"/>
    <property type="project" value="TreeGrafter"/>
</dbReference>
<feature type="compositionally biased region" description="Basic and acidic residues" evidence="2">
    <location>
        <begin position="428"/>
        <end position="443"/>
    </location>
</feature>
<keyword evidence="5" id="KW-1185">Reference proteome</keyword>
<evidence type="ECO:0000259" key="3">
    <source>
        <dbReference type="Pfam" id="PF12210"/>
    </source>
</evidence>
<gene>
    <name evidence="4" type="ORF">QR680_018828</name>
</gene>
<dbReference type="GO" id="GO:0032456">
    <property type="term" value="P:endocytic recycling"/>
    <property type="evidence" value="ECO:0007669"/>
    <property type="project" value="TreeGrafter"/>
</dbReference>
<feature type="compositionally biased region" description="Polar residues" evidence="2">
    <location>
        <begin position="413"/>
        <end position="422"/>
    </location>
</feature>
<keyword evidence="1" id="KW-0175">Coiled coil</keyword>
<dbReference type="Gene3D" id="1.20.5.1940">
    <property type="match status" value="1"/>
</dbReference>
<evidence type="ECO:0000313" key="5">
    <source>
        <dbReference type="Proteomes" id="UP001175271"/>
    </source>
</evidence>
<dbReference type="GO" id="GO:0031623">
    <property type="term" value="P:receptor internalization"/>
    <property type="evidence" value="ECO:0007669"/>
    <property type="project" value="TreeGrafter"/>
</dbReference>
<dbReference type="EMBL" id="JAUCMV010000004">
    <property type="protein sequence ID" value="KAK0406820.1"/>
    <property type="molecule type" value="Genomic_DNA"/>
</dbReference>
<dbReference type="PANTHER" id="PTHR46275:SF1">
    <property type="entry name" value="HEPATOCYTE GROWTH FACTOR-REGULATED TYROSINE KINASE SUBSTRATE"/>
    <property type="match status" value="1"/>
</dbReference>
<dbReference type="Pfam" id="PF02809">
    <property type="entry name" value="UIM"/>
    <property type="match status" value="3"/>
</dbReference>
<evidence type="ECO:0000256" key="1">
    <source>
        <dbReference type="SAM" id="Coils"/>
    </source>
</evidence>
<feature type="region of interest" description="Disordered" evidence="2">
    <location>
        <begin position="411"/>
        <end position="445"/>
    </location>
</feature>
<accession>A0AA39LRL7</accession>
<feature type="domain" description="Hepatocyte growth factor-regulated tyrosine kinase substrate helical" evidence="3">
    <location>
        <begin position="232"/>
        <end position="324"/>
    </location>
</feature>
<dbReference type="InterPro" id="IPR003903">
    <property type="entry name" value="UIM_dom"/>
</dbReference>
<dbReference type="Pfam" id="PF12210">
    <property type="entry name" value="Hrs_helical"/>
    <property type="match status" value="1"/>
</dbReference>
<name>A0AA39LRL7_9BILA</name>
<feature type="coiled-coil region" evidence="1">
    <location>
        <begin position="226"/>
        <end position="338"/>
    </location>
</feature>
<dbReference type="InterPro" id="IPR024641">
    <property type="entry name" value="HRS_helical"/>
</dbReference>
<evidence type="ECO:0000256" key="2">
    <source>
        <dbReference type="SAM" id="MobiDB-lite"/>
    </source>
</evidence>
<dbReference type="SMART" id="SM00726">
    <property type="entry name" value="UIM"/>
    <property type="match status" value="3"/>
</dbReference>
<dbReference type="GO" id="GO:0043130">
    <property type="term" value="F:ubiquitin binding"/>
    <property type="evidence" value="ECO:0007669"/>
    <property type="project" value="TreeGrafter"/>
</dbReference>
<sequence length="452" mass="51756">MTDGCLQSETVPTAPSSDFPLKRVVHLPSGRPLRHTIMGLFSKKKKKQTELDEGTQLALAIALSAEANAANPGSSAARPEREDDELAKALWLSKQEAKKNAPKEETKTYEPPQDDDLARAIALSNMEAEKERAKRQILQRFNGPSQLSSVSTISGVSPSDSGLFTYGTTVEEVTADPDLHRYLTKDYWLEKDQQPKVGVAVTVATPTSEENWATRPQRKEENPIVVREAVMLCQELEERVDRMEIRIRRNLARGRSVRNDTEIHSMFTELMHAYNTQVVKRMSDLEEEREKYEQLQDRVSSIVEARQAVDALREDYAREKRERQLAEQRERQRQIQEKLTLMRVEKQEMLNKQRHEVLNKFYESRGLNPHHFAFVRPQQKNMHIPETLGKSNFKQQEPVVPSASLCSADSKETITTCHQEPPTQDLEETTKKEPKQNDNKNFDVDSLLIALD</sequence>
<evidence type="ECO:0000313" key="4">
    <source>
        <dbReference type="EMBL" id="KAK0406820.1"/>
    </source>
</evidence>
<reference evidence="4" key="1">
    <citation type="submission" date="2023-06" db="EMBL/GenBank/DDBJ databases">
        <title>Genomic analysis of the entomopathogenic nematode Steinernema hermaphroditum.</title>
        <authorList>
            <person name="Schwarz E.M."/>
            <person name="Heppert J.K."/>
            <person name="Baniya A."/>
            <person name="Schwartz H.T."/>
            <person name="Tan C.-H."/>
            <person name="Antoshechkin I."/>
            <person name="Sternberg P.W."/>
            <person name="Goodrich-Blair H."/>
            <person name="Dillman A.R."/>
        </authorList>
    </citation>
    <scope>NUCLEOTIDE SEQUENCE</scope>
    <source>
        <strain evidence="4">PS9179</strain>
        <tissue evidence="4">Whole animal</tissue>
    </source>
</reference>
<dbReference type="PANTHER" id="PTHR46275">
    <property type="entry name" value="HEPATOCYTE GROWTH FACTOR-REGULATED TYROSINE KINASE SUBSTRATE"/>
    <property type="match status" value="1"/>
</dbReference>
<comment type="caution">
    <text evidence="4">The sequence shown here is derived from an EMBL/GenBank/DDBJ whole genome shotgun (WGS) entry which is preliminary data.</text>
</comment>
<dbReference type="Proteomes" id="UP001175271">
    <property type="component" value="Unassembled WGS sequence"/>
</dbReference>
<dbReference type="AlphaFoldDB" id="A0AA39LRL7"/>
<organism evidence="4 5">
    <name type="scientific">Steinernema hermaphroditum</name>
    <dbReference type="NCBI Taxonomy" id="289476"/>
    <lineage>
        <taxon>Eukaryota</taxon>
        <taxon>Metazoa</taxon>
        <taxon>Ecdysozoa</taxon>
        <taxon>Nematoda</taxon>
        <taxon>Chromadorea</taxon>
        <taxon>Rhabditida</taxon>
        <taxon>Tylenchina</taxon>
        <taxon>Panagrolaimomorpha</taxon>
        <taxon>Strongyloidoidea</taxon>
        <taxon>Steinernematidae</taxon>
        <taxon>Steinernema</taxon>
    </lineage>
</organism>
<protein>
    <recommendedName>
        <fullName evidence="3">Hepatocyte growth factor-regulated tyrosine kinase substrate helical domain-containing protein</fullName>
    </recommendedName>
</protein>
<proteinExistence type="predicted"/>
<dbReference type="InterPro" id="IPR017073">
    <property type="entry name" value="HGS/VPS27"/>
</dbReference>